<dbReference type="Gene3D" id="3.40.30.10">
    <property type="entry name" value="Glutaredoxin"/>
    <property type="match status" value="1"/>
</dbReference>
<dbReference type="InterPro" id="IPR004045">
    <property type="entry name" value="Glutathione_S-Trfase_N"/>
</dbReference>
<dbReference type="PROSITE" id="PS50404">
    <property type="entry name" value="GST_NTER"/>
    <property type="match status" value="1"/>
</dbReference>
<reference evidence="2 3" key="1">
    <citation type="submission" date="2014-02" db="EMBL/GenBank/DDBJ databases">
        <title>The small core and large imbalanced accessory genome model reveals a collaborative survival strategy of Sorangium cellulosum strains in nature.</title>
        <authorList>
            <person name="Han K."/>
            <person name="Peng R."/>
            <person name="Blom J."/>
            <person name="Li Y.-Z."/>
        </authorList>
    </citation>
    <scope>NUCLEOTIDE SEQUENCE [LARGE SCALE GENOMIC DNA]</scope>
    <source>
        <strain evidence="2 3">So0011-07</strain>
    </source>
</reference>
<proteinExistence type="predicted"/>
<dbReference type="PANTHER" id="PTHR43968">
    <property type="match status" value="1"/>
</dbReference>
<dbReference type="GO" id="GO:0045174">
    <property type="term" value="F:glutathione dehydrogenase (ascorbate) activity"/>
    <property type="evidence" value="ECO:0007669"/>
    <property type="project" value="TreeGrafter"/>
</dbReference>
<accession>A0A150R1U4</accession>
<dbReference type="InterPro" id="IPR054416">
    <property type="entry name" value="GST_UstS-like_C"/>
</dbReference>
<dbReference type="CDD" id="cd03038">
    <property type="entry name" value="GST_N_etherase_LigE"/>
    <property type="match status" value="1"/>
</dbReference>
<dbReference type="Proteomes" id="UP000075635">
    <property type="component" value="Unassembled WGS sequence"/>
</dbReference>
<dbReference type="SUPFAM" id="SSF52833">
    <property type="entry name" value="Thioredoxin-like"/>
    <property type="match status" value="1"/>
</dbReference>
<dbReference type="PANTHER" id="PTHR43968:SF6">
    <property type="entry name" value="GLUTATHIONE S-TRANSFERASE OMEGA"/>
    <property type="match status" value="1"/>
</dbReference>
<feature type="domain" description="GST N-terminal" evidence="1">
    <location>
        <begin position="12"/>
        <end position="88"/>
    </location>
</feature>
<dbReference type="GO" id="GO:0006749">
    <property type="term" value="P:glutathione metabolic process"/>
    <property type="evidence" value="ECO:0007669"/>
    <property type="project" value="TreeGrafter"/>
</dbReference>
<dbReference type="EMBL" id="JEMB01003310">
    <property type="protein sequence ID" value="KYF74182.1"/>
    <property type="molecule type" value="Genomic_DNA"/>
</dbReference>
<name>A0A150R1U4_SORCE</name>
<dbReference type="AlphaFoldDB" id="A0A150R1U4"/>
<sequence length="238" mass="26147">MVAAMTPIRLYDLQVRDDRRPSPFCWRIKYALAHKGLRFDTVPVALTDIPSIGGGAHKTVPIIEDGGKTVGDSWAIADYLDEAYPDRPRLFGSPAERELCRFVELSLFVSAGRPLLMGYVKDIHDHALERDRAYFRQSREKLFGCTLEELASGRAERIEAARAGFDSVRLTLKGGAPFLSGAHPGYADYIVGGFLLWIASVATAPLLEGDDPLLEWLGRVQDLHGGLGRQSPLNALAA</sequence>
<evidence type="ECO:0000259" key="1">
    <source>
        <dbReference type="PROSITE" id="PS50404"/>
    </source>
</evidence>
<dbReference type="SUPFAM" id="SSF47616">
    <property type="entry name" value="GST C-terminal domain-like"/>
    <property type="match status" value="1"/>
</dbReference>
<gene>
    <name evidence="2" type="ORF">BE17_50980</name>
</gene>
<dbReference type="GO" id="GO:0004364">
    <property type="term" value="F:glutathione transferase activity"/>
    <property type="evidence" value="ECO:0007669"/>
    <property type="project" value="TreeGrafter"/>
</dbReference>
<dbReference type="Pfam" id="PF22041">
    <property type="entry name" value="GST_C_7"/>
    <property type="match status" value="1"/>
</dbReference>
<evidence type="ECO:0000313" key="3">
    <source>
        <dbReference type="Proteomes" id="UP000075635"/>
    </source>
</evidence>
<dbReference type="Gene3D" id="1.20.1050.10">
    <property type="match status" value="1"/>
</dbReference>
<organism evidence="2 3">
    <name type="scientific">Sorangium cellulosum</name>
    <name type="common">Polyangium cellulosum</name>
    <dbReference type="NCBI Taxonomy" id="56"/>
    <lineage>
        <taxon>Bacteria</taxon>
        <taxon>Pseudomonadati</taxon>
        <taxon>Myxococcota</taxon>
        <taxon>Polyangia</taxon>
        <taxon>Polyangiales</taxon>
        <taxon>Polyangiaceae</taxon>
        <taxon>Sorangium</taxon>
    </lineage>
</organism>
<dbReference type="Pfam" id="PF13409">
    <property type="entry name" value="GST_N_2"/>
    <property type="match status" value="1"/>
</dbReference>
<dbReference type="InterPro" id="IPR036249">
    <property type="entry name" value="Thioredoxin-like_sf"/>
</dbReference>
<evidence type="ECO:0000313" key="2">
    <source>
        <dbReference type="EMBL" id="KYF74182.1"/>
    </source>
</evidence>
<comment type="caution">
    <text evidence="2">The sequence shown here is derived from an EMBL/GenBank/DDBJ whole genome shotgun (WGS) entry which is preliminary data.</text>
</comment>
<dbReference type="InterPro" id="IPR050983">
    <property type="entry name" value="GST_Omega/HSP26"/>
</dbReference>
<protein>
    <recommendedName>
        <fullName evidence="1">GST N-terminal domain-containing protein</fullName>
    </recommendedName>
</protein>
<dbReference type="GO" id="GO:0005737">
    <property type="term" value="C:cytoplasm"/>
    <property type="evidence" value="ECO:0007669"/>
    <property type="project" value="TreeGrafter"/>
</dbReference>
<dbReference type="InterPro" id="IPR036282">
    <property type="entry name" value="Glutathione-S-Trfase_C_sf"/>
</dbReference>